<evidence type="ECO:0000313" key="3">
    <source>
        <dbReference type="Proteomes" id="UP000193642"/>
    </source>
</evidence>
<evidence type="ECO:0000256" key="1">
    <source>
        <dbReference type="SAM" id="MobiDB-lite"/>
    </source>
</evidence>
<dbReference type="Proteomes" id="UP000193642">
    <property type="component" value="Unassembled WGS sequence"/>
</dbReference>
<protein>
    <submittedName>
        <fullName evidence="2">Uncharacterized protein</fullName>
    </submittedName>
</protein>
<gene>
    <name evidence="2" type="ORF">BCR33DRAFT_131073</name>
</gene>
<reference evidence="2 3" key="1">
    <citation type="submission" date="2016-07" db="EMBL/GenBank/DDBJ databases">
        <title>Pervasive Adenine N6-methylation of Active Genes in Fungi.</title>
        <authorList>
            <consortium name="DOE Joint Genome Institute"/>
            <person name="Mondo S.J."/>
            <person name="Dannebaum R.O."/>
            <person name="Kuo R.C."/>
            <person name="Labutti K."/>
            <person name="Haridas S."/>
            <person name="Kuo A."/>
            <person name="Salamov A."/>
            <person name="Ahrendt S.R."/>
            <person name="Lipzen A."/>
            <person name="Sullivan W."/>
            <person name="Andreopoulos W.B."/>
            <person name="Clum A."/>
            <person name="Lindquist E."/>
            <person name="Daum C."/>
            <person name="Ramamoorthy G.K."/>
            <person name="Gryganskyi A."/>
            <person name="Culley D."/>
            <person name="Magnuson J.K."/>
            <person name="James T.Y."/>
            <person name="O'Malley M.A."/>
            <person name="Stajich J.E."/>
            <person name="Spatafora J.W."/>
            <person name="Visel A."/>
            <person name="Grigoriev I.V."/>
        </authorList>
    </citation>
    <scope>NUCLEOTIDE SEQUENCE [LARGE SCALE GENOMIC DNA]</scope>
    <source>
        <strain evidence="2 3">JEL800</strain>
    </source>
</reference>
<sequence>MSHKHLHNLFCPHFSQPLPNSIHINLNRRNLTTLLHFQLPTPISTFKSQHRNLRTFPPRNLHQNPIPNSPLRKPLPKRAPNPLRSPLKTRMNPPLHLPIKPELLINTLSPISIYTARHRFV</sequence>
<comment type="caution">
    <text evidence="2">The sequence shown here is derived from an EMBL/GenBank/DDBJ whole genome shotgun (WGS) entry which is preliminary data.</text>
</comment>
<evidence type="ECO:0000313" key="2">
    <source>
        <dbReference type="EMBL" id="ORY46558.1"/>
    </source>
</evidence>
<keyword evidence="3" id="KW-1185">Reference proteome</keyword>
<dbReference type="AlphaFoldDB" id="A0A1Y2CHN7"/>
<proteinExistence type="predicted"/>
<organism evidence="2 3">
    <name type="scientific">Rhizoclosmatium globosum</name>
    <dbReference type="NCBI Taxonomy" id="329046"/>
    <lineage>
        <taxon>Eukaryota</taxon>
        <taxon>Fungi</taxon>
        <taxon>Fungi incertae sedis</taxon>
        <taxon>Chytridiomycota</taxon>
        <taxon>Chytridiomycota incertae sedis</taxon>
        <taxon>Chytridiomycetes</taxon>
        <taxon>Chytridiales</taxon>
        <taxon>Chytriomycetaceae</taxon>
        <taxon>Rhizoclosmatium</taxon>
    </lineage>
</organism>
<accession>A0A1Y2CHN7</accession>
<feature type="region of interest" description="Disordered" evidence="1">
    <location>
        <begin position="56"/>
        <end position="92"/>
    </location>
</feature>
<dbReference type="EMBL" id="MCGO01000016">
    <property type="protein sequence ID" value="ORY46558.1"/>
    <property type="molecule type" value="Genomic_DNA"/>
</dbReference>
<name>A0A1Y2CHN7_9FUNG</name>